<keyword evidence="3" id="KW-0238">DNA-binding</keyword>
<dbReference type="Proteomes" id="UP000886786">
    <property type="component" value="Unassembled WGS sequence"/>
</dbReference>
<dbReference type="InterPro" id="IPR004107">
    <property type="entry name" value="Integrase_SAM-like_N"/>
</dbReference>
<dbReference type="InterPro" id="IPR013762">
    <property type="entry name" value="Integrase-like_cat_sf"/>
</dbReference>
<dbReference type="InterPro" id="IPR002104">
    <property type="entry name" value="Integrase_catalytic"/>
</dbReference>
<dbReference type="Gene3D" id="1.10.443.10">
    <property type="entry name" value="Intergrase catalytic core"/>
    <property type="match status" value="1"/>
</dbReference>
<dbReference type="Pfam" id="PF00589">
    <property type="entry name" value="Phage_integrase"/>
    <property type="match status" value="1"/>
</dbReference>
<reference evidence="6" key="2">
    <citation type="journal article" date="2021" name="PeerJ">
        <title>Extensive microbial diversity within the chicken gut microbiome revealed by metagenomics and culture.</title>
        <authorList>
            <person name="Gilroy R."/>
            <person name="Ravi A."/>
            <person name="Getino M."/>
            <person name="Pursley I."/>
            <person name="Horton D.L."/>
            <person name="Alikhan N.F."/>
            <person name="Baker D."/>
            <person name="Gharbi K."/>
            <person name="Hall N."/>
            <person name="Watson M."/>
            <person name="Adriaenssens E.M."/>
            <person name="Foster-Nyarko E."/>
            <person name="Jarju S."/>
            <person name="Secka A."/>
            <person name="Antonio M."/>
            <person name="Oren A."/>
            <person name="Chaudhuri R.R."/>
            <person name="La Ragione R."/>
            <person name="Hildebrand F."/>
            <person name="Pallen M.J."/>
        </authorList>
    </citation>
    <scope>NUCLEOTIDE SEQUENCE</scope>
    <source>
        <strain evidence="6">CHK147-3167</strain>
    </source>
</reference>
<evidence type="ECO:0000256" key="3">
    <source>
        <dbReference type="ARBA" id="ARBA00023125"/>
    </source>
</evidence>
<evidence type="ECO:0000259" key="5">
    <source>
        <dbReference type="PROSITE" id="PS51898"/>
    </source>
</evidence>
<dbReference type="PANTHER" id="PTHR30349">
    <property type="entry name" value="PHAGE INTEGRASE-RELATED"/>
    <property type="match status" value="1"/>
</dbReference>
<sequence>MAVIQQKDKNKWTKDGRSWYFDVYYIDMYGNRKEKKSKYYKLRKEAKNAEMEFLSNNECNKTNNKNITLHSVIDEWLLWKSNTVKSTTAYWIELIVNKHITSYFSSQLKLQEITSNILTKWKDNLKKEQLCIKSQNRTIGYFKEILHFASDNYNFDYRITNQLQKYRVEKNHKQINDALINYWTYEQFEQFIKYVKERDNFYYVLFRFLYFTGVRFGEMAALTWNDIDFTKKTVKINKTLTTKIKGKDFDVLDPKTENSNRYIDLDDNLIELLKEHKSHESKIYNFNNDMFVFGNIKHIAYMTVQRRLKQYTKDSKVGKFITIHGFRHSHASFLINLGLDIRNVAERLGDTKDVIERTYYHMFPEKKSETINAINKYNLSRNLSR</sequence>
<dbReference type="GO" id="GO:0015074">
    <property type="term" value="P:DNA integration"/>
    <property type="evidence" value="ECO:0007669"/>
    <property type="project" value="UniProtKB-KW"/>
</dbReference>
<comment type="similarity">
    <text evidence="1">Belongs to the 'phage' integrase family.</text>
</comment>
<keyword evidence="4" id="KW-0233">DNA recombination</keyword>
<reference evidence="6" key="1">
    <citation type="submission" date="2020-10" db="EMBL/GenBank/DDBJ databases">
        <authorList>
            <person name="Gilroy R."/>
        </authorList>
    </citation>
    <scope>NUCLEOTIDE SEQUENCE</scope>
    <source>
        <strain evidence="6">CHK147-3167</strain>
    </source>
</reference>
<dbReference type="GO" id="GO:0003677">
    <property type="term" value="F:DNA binding"/>
    <property type="evidence" value="ECO:0007669"/>
    <property type="project" value="UniProtKB-KW"/>
</dbReference>
<evidence type="ECO:0000313" key="7">
    <source>
        <dbReference type="Proteomes" id="UP000886786"/>
    </source>
</evidence>
<dbReference type="EMBL" id="DVFV01000096">
    <property type="protein sequence ID" value="HIQ91048.1"/>
    <property type="molecule type" value="Genomic_DNA"/>
</dbReference>
<evidence type="ECO:0000256" key="2">
    <source>
        <dbReference type="ARBA" id="ARBA00022908"/>
    </source>
</evidence>
<dbReference type="InterPro" id="IPR010998">
    <property type="entry name" value="Integrase_recombinase_N"/>
</dbReference>
<dbReference type="Pfam" id="PF14659">
    <property type="entry name" value="Phage_int_SAM_3"/>
    <property type="match status" value="1"/>
</dbReference>
<dbReference type="AlphaFoldDB" id="A0A9D0ZRV2"/>
<evidence type="ECO:0000256" key="4">
    <source>
        <dbReference type="ARBA" id="ARBA00023172"/>
    </source>
</evidence>
<proteinExistence type="inferred from homology"/>
<organism evidence="6 7">
    <name type="scientific">Candidatus Coprosoma intestinipullorum</name>
    <dbReference type="NCBI Taxonomy" id="2840752"/>
    <lineage>
        <taxon>Bacteria</taxon>
        <taxon>Bacillati</taxon>
        <taxon>Bacillota</taxon>
        <taxon>Bacillota incertae sedis</taxon>
        <taxon>Candidatus Coprosoma</taxon>
    </lineage>
</organism>
<evidence type="ECO:0000313" key="6">
    <source>
        <dbReference type="EMBL" id="HIQ91048.1"/>
    </source>
</evidence>
<keyword evidence="2" id="KW-0229">DNA integration</keyword>
<dbReference type="CDD" id="cd01189">
    <property type="entry name" value="INT_ICEBs1_C_like"/>
    <property type="match status" value="1"/>
</dbReference>
<feature type="domain" description="Tyr recombinase" evidence="5">
    <location>
        <begin position="178"/>
        <end position="372"/>
    </location>
</feature>
<dbReference type="SUPFAM" id="SSF56349">
    <property type="entry name" value="DNA breaking-rejoining enzymes"/>
    <property type="match status" value="1"/>
</dbReference>
<accession>A0A9D0ZRV2</accession>
<name>A0A9D0ZRV2_9FIRM</name>
<dbReference type="Gene3D" id="1.10.150.130">
    <property type="match status" value="1"/>
</dbReference>
<dbReference type="GO" id="GO:0006310">
    <property type="term" value="P:DNA recombination"/>
    <property type="evidence" value="ECO:0007669"/>
    <property type="project" value="UniProtKB-KW"/>
</dbReference>
<gene>
    <name evidence="6" type="ORF">IAB27_05445</name>
</gene>
<dbReference type="InterPro" id="IPR011010">
    <property type="entry name" value="DNA_brk_join_enz"/>
</dbReference>
<dbReference type="PANTHER" id="PTHR30349:SF64">
    <property type="entry name" value="PROPHAGE INTEGRASE INTD-RELATED"/>
    <property type="match status" value="1"/>
</dbReference>
<protein>
    <submittedName>
        <fullName evidence="6">Site-specific integrase</fullName>
    </submittedName>
</protein>
<comment type="caution">
    <text evidence="6">The sequence shown here is derived from an EMBL/GenBank/DDBJ whole genome shotgun (WGS) entry which is preliminary data.</text>
</comment>
<evidence type="ECO:0000256" key="1">
    <source>
        <dbReference type="ARBA" id="ARBA00008857"/>
    </source>
</evidence>
<dbReference type="PROSITE" id="PS51898">
    <property type="entry name" value="TYR_RECOMBINASE"/>
    <property type="match status" value="1"/>
</dbReference>
<dbReference type="InterPro" id="IPR050090">
    <property type="entry name" value="Tyrosine_recombinase_XerCD"/>
</dbReference>